<dbReference type="OrthoDB" id="5147801at2"/>
<dbReference type="InterPro" id="IPR028098">
    <property type="entry name" value="Glyco_trans_4-like_N"/>
</dbReference>
<organism evidence="3 4">
    <name type="scientific">Maricaulis maris (strain MCS10)</name>
    <name type="common">Caulobacter maris</name>
    <dbReference type="NCBI Taxonomy" id="394221"/>
    <lineage>
        <taxon>Bacteria</taxon>
        <taxon>Pseudomonadati</taxon>
        <taxon>Pseudomonadota</taxon>
        <taxon>Alphaproteobacteria</taxon>
        <taxon>Maricaulales</taxon>
        <taxon>Maricaulaceae</taxon>
        <taxon>Maricaulis</taxon>
    </lineage>
</organism>
<feature type="domain" description="Glycosyltransferase subfamily 4-like N-terminal" evidence="2">
    <location>
        <begin position="13"/>
        <end position="168"/>
    </location>
</feature>
<evidence type="ECO:0000259" key="2">
    <source>
        <dbReference type="Pfam" id="PF13439"/>
    </source>
</evidence>
<reference evidence="3 4" key="1">
    <citation type="submission" date="2006-08" db="EMBL/GenBank/DDBJ databases">
        <title>Complete sequence of Maricaulis maris MCS10.</title>
        <authorList>
            <consortium name="US DOE Joint Genome Institute"/>
            <person name="Copeland A."/>
            <person name="Lucas S."/>
            <person name="Lapidus A."/>
            <person name="Barry K."/>
            <person name="Detter J.C."/>
            <person name="Glavina del Rio T."/>
            <person name="Hammon N."/>
            <person name="Israni S."/>
            <person name="Dalin E."/>
            <person name="Tice H."/>
            <person name="Pitluck S."/>
            <person name="Saunders E."/>
            <person name="Brettin T."/>
            <person name="Bruce D."/>
            <person name="Han C."/>
            <person name="Tapia R."/>
            <person name="Gilna P."/>
            <person name="Schmutz J."/>
            <person name="Larimer F."/>
            <person name="Land M."/>
            <person name="Hauser L."/>
            <person name="Kyrpides N."/>
            <person name="Mikhailova N."/>
            <person name="Viollier P."/>
            <person name="Stephens C."/>
            <person name="Richardson P."/>
        </authorList>
    </citation>
    <scope>NUCLEOTIDE SEQUENCE [LARGE SCALE GENOMIC DNA]</scope>
    <source>
        <strain evidence="3 4">MCS10</strain>
    </source>
</reference>
<evidence type="ECO:0000313" key="4">
    <source>
        <dbReference type="Proteomes" id="UP000001964"/>
    </source>
</evidence>
<name>Q0ATH0_MARMM</name>
<dbReference type="SUPFAM" id="SSF53756">
    <property type="entry name" value="UDP-Glycosyltransferase/glycogen phosphorylase"/>
    <property type="match status" value="1"/>
</dbReference>
<dbReference type="Gene3D" id="3.40.50.2000">
    <property type="entry name" value="Glycogen Phosphorylase B"/>
    <property type="match status" value="2"/>
</dbReference>
<evidence type="ECO:0000313" key="3">
    <source>
        <dbReference type="EMBL" id="ABI64417.1"/>
    </source>
</evidence>
<dbReference type="RefSeq" id="WP_011642064.1">
    <property type="nucleotide sequence ID" value="NC_008347.1"/>
</dbReference>
<dbReference type="AlphaFoldDB" id="Q0ATH0"/>
<dbReference type="InterPro" id="IPR001296">
    <property type="entry name" value="Glyco_trans_1"/>
</dbReference>
<dbReference type="Proteomes" id="UP000001964">
    <property type="component" value="Chromosome"/>
</dbReference>
<dbReference type="GO" id="GO:0016757">
    <property type="term" value="F:glycosyltransferase activity"/>
    <property type="evidence" value="ECO:0007669"/>
    <property type="project" value="InterPro"/>
</dbReference>
<keyword evidence="4" id="KW-1185">Reference proteome</keyword>
<sequence>MIVLQVIPELEAGGAERTTLEVAEAIVAAGGRALVASQGGRLEGELAQLGGELIRLPVASKNPLTLWSNTQALVRLIRREGVQIVHARSRAPAWSAKWACDRTQARFVTTYHGTYNAKSGLKRRYNSVMARGERVIANSGFIADHVRREHMIDEARLVVIPRGVDLARFDPAIVDVDRVQALAGQWGVAGQVGQAPLLLLPGRLTGWKGQREAIRALAALGDTGTPPPHLLLVGDAQGRDAYVSELDELASSLGVADRVHRVGHCSDMPAALALCDLVLTPSVEPEAFGRTAAEAGAMGRLVIAADHGGAREVVREGETGWRVTPGDPVALASAIRTALTMDRNMHDSMVAAARDHVATHFSTVSLQASTLRVYREVLNSAS</sequence>
<feature type="domain" description="Glycosyl transferase family 1" evidence="1">
    <location>
        <begin position="194"/>
        <end position="355"/>
    </location>
</feature>
<dbReference type="CDD" id="cd03819">
    <property type="entry name" value="GT4_WavL-like"/>
    <property type="match status" value="1"/>
</dbReference>
<evidence type="ECO:0000259" key="1">
    <source>
        <dbReference type="Pfam" id="PF00534"/>
    </source>
</evidence>
<accession>Q0ATH0</accession>
<dbReference type="PANTHER" id="PTHR12526:SF638">
    <property type="entry name" value="SPORE COAT PROTEIN SA"/>
    <property type="match status" value="1"/>
</dbReference>
<keyword evidence="3" id="KW-0808">Transferase</keyword>
<dbReference type="PANTHER" id="PTHR12526">
    <property type="entry name" value="GLYCOSYLTRANSFERASE"/>
    <property type="match status" value="1"/>
</dbReference>
<dbReference type="Pfam" id="PF00534">
    <property type="entry name" value="Glycos_transf_1"/>
    <property type="match status" value="1"/>
</dbReference>
<dbReference type="CAZy" id="GT4">
    <property type="family name" value="Glycosyltransferase Family 4"/>
</dbReference>
<gene>
    <name evidence="3" type="ordered locus">Mmar10_0121</name>
</gene>
<proteinExistence type="predicted"/>
<dbReference type="HOGENOM" id="CLU_009583_0_3_5"/>
<dbReference type="eggNOG" id="COG0438">
    <property type="taxonomic scope" value="Bacteria"/>
</dbReference>
<dbReference type="KEGG" id="mmr:Mmar10_0121"/>
<dbReference type="EMBL" id="CP000449">
    <property type="protein sequence ID" value="ABI64417.1"/>
    <property type="molecule type" value="Genomic_DNA"/>
</dbReference>
<protein>
    <submittedName>
        <fullName evidence="3">Glycosyl transferase, group 1</fullName>
    </submittedName>
</protein>
<dbReference type="Pfam" id="PF13439">
    <property type="entry name" value="Glyco_transf_4"/>
    <property type="match status" value="1"/>
</dbReference>
<dbReference type="STRING" id="394221.Mmar10_0121"/>